<dbReference type="PROSITE" id="PS51404">
    <property type="entry name" value="DYP_PEROXIDASE"/>
    <property type="match status" value="1"/>
</dbReference>
<dbReference type="EMBL" id="KZ110613">
    <property type="protein sequence ID" value="OSX56503.1"/>
    <property type="molecule type" value="Genomic_DNA"/>
</dbReference>
<dbReference type="NCBIfam" id="TIGR01413">
    <property type="entry name" value="Dyp_perox_fam"/>
    <property type="match status" value="1"/>
</dbReference>
<dbReference type="AlphaFoldDB" id="A0A1X6MKD2"/>
<keyword evidence="3" id="KW-0349">Heme</keyword>
<evidence type="ECO:0000256" key="4">
    <source>
        <dbReference type="ARBA" id="ARBA00022723"/>
    </source>
</evidence>
<dbReference type="GO" id="GO:0005829">
    <property type="term" value="C:cytosol"/>
    <property type="evidence" value="ECO:0007669"/>
    <property type="project" value="TreeGrafter"/>
</dbReference>
<feature type="domain" description="DyP dimeric alpha+beta barrel" evidence="8">
    <location>
        <begin position="42"/>
        <end position="207"/>
    </location>
</feature>
<reference evidence="9 10" key="1">
    <citation type="submission" date="2017-04" db="EMBL/GenBank/DDBJ databases">
        <title>Genome Sequence of the Model Brown-Rot Fungus Postia placenta SB12.</title>
        <authorList>
            <consortium name="DOE Joint Genome Institute"/>
            <person name="Gaskell J."/>
            <person name="Kersten P."/>
            <person name="Larrondo L.F."/>
            <person name="Canessa P."/>
            <person name="Martinez D."/>
            <person name="Hibbett D."/>
            <person name="Schmoll M."/>
            <person name="Kubicek C.P."/>
            <person name="Martinez A.T."/>
            <person name="Yadav J."/>
            <person name="Master E."/>
            <person name="Magnuson J.K."/>
            <person name="James T."/>
            <person name="Yaver D."/>
            <person name="Berka R."/>
            <person name="Labutti K."/>
            <person name="Lipzen A."/>
            <person name="Aerts A."/>
            <person name="Barry K."/>
            <person name="Henrissat B."/>
            <person name="Blanchette R."/>
            <person name="Grigoriev I."/>
            <person name="Cullen D."/>
        </authorList>
    </citation>
    <scope>NUCLEOTIDE SEQUENCE [LARGE SCALE GENOMIC DNA]</scope>
    <source>
        <strain evidence="9 10">MAD-698-R-SB12</strain>
    </source>
</reference>
<organism evidence="9 10">
    <name type="scientific">Postia placenta MAD-698-R-SB12</name>
    <dbReference type="NCBI Taxonomy" id="670580"/>
    <lineage>
        <taxon>Eukaryota</taxon>
        <taxon>Fungi</taxon>
        <taxon>Dikarya</taxon>
        <taxon>Basidiomycota</taxon>
        <taxon>Agaricomycotina</taxon>
        <taxon>Agaricomycetes</taxon>
        <taxon>Polyporales</taxon>
        <taxon>Adustoporiaceae</taxon>
        <taxon>Rhodonia</taxon>
    </lineage>
</organism>
<comment type="similarity">
    <text evidence="7">Belongs to the DyP-type peroxidase family.</text>
</comment>
<protein>
    <recommendedName>
        <fullName evidence="8">DyP dimeric alpha+beta barrel domain-containing protein</fullName>
    </recommendedName>
</protein>
<dbReference type="Pfam" id="PF21105">
    <property type="entry name" value="DyP_N"/>
    <property type="match status" value="1"/>
</dbReference>
<dbReference type="Proteomes" id="UP000194127">
    <property type="component" value="Unassembled WGS sequence"/>
</dbReference>
<dbReference type="RefSeq" id="XP_024333297.1">
    <property type="nucleotide sequence ID" value="XM_024487480.1"/>
</dbReference>
<evidence type="ECO:0000259" key="8">
    <source>
        <dbReference type="Pfam" id="PF21105"/>
    </source>
</evidence>
<evidence type="ECO:0000256" key="3">
    <source>
        <dbReference type="ARBA" id="ARBA00022617"/>
    </source>
</evidence>
<dbReference type="GO" id="GO:0004601">
    <property type="term" value="F:peroxidase activity"/>
    <property type="evidence" value="ECO:0007669"/>
    <property type="project" value="UniProtKB-KW"/>
</dbReference>
<evidence type="ECO:0000313" key="10">
    <source>
        <dbReference type="Proteomes" id="UP000194127"/>
    </source>
</evidence>
<keyword evidence="5" id="KW-0560">Oxidoreductase</keyword>
<dbReference type="PANTHER" id="PTHR30521">
    <property type="entry name" value="DEFERROCHELATASE/PEROXIDASE"/>
    <property type="match status" value="1"/>
</dbReference>
<gene>
    <name evidence="9" type="ORF">POSPLADRAFT_1159926</name>
</gene>
<sequence length="734" mass="80859">MSNPDFHYSKLQHIAKRAILPLLPSDPASSQKPDHELPDPKNVQGDIYLLFPKDHENFIFFAIRDVDQFRRDLANYTPTTSDDVLDNLRQITDAKASAASPSQVTRVRFGQTQIAFSRSGLNLLGQTQQTKDTHFDQGSMRNEIKALGDGGPWDPLFASGTIHGVIIVAASPMIVDADECQTATQNVKDAFKQSIYNVSEMDGNTRPGAQRGHEHFGYKDGVSQPAPRGLVKAHTGQLQCDAGVIICGYKGDPVFDNPYLSASEKRPDWTKDGTFMVFRKLEQDVIGFSNYLKSAGPQWRRFLPQDEMNKISPPLTDNEGAELFGARLVGRWKSGAPLATAPYRDDASIPLDEDKVNNFDYTVKGQFGPSDSVCPFTAHTRKTAPRNLDPYLQKQFLESMLVIRAGLPYGPEVAPGEVQKDTSPRGLLFLCYQSSTENGFWQQTRSAVNEYFPTTSLVPVRQGQDPIIGGATYPSFTVTATGSVPSRGEVTINVTDSSGETQSVTGFVNTPNLSAEAIAPKYFVTSRGGEYFFVPSVSILRALAAGGTPGPFTSTPPTQEGVYRIKLYGQTPEQVWEYIPDSVPWVKLCPLDQSNDYQKWRITPLGNGDYYIKSAKTDYGLVHSSYGYWNYGFPIGSAGGSIVWQINERTAGSDNFLKIREKGSNSLDSQSPQVVHFYKDDIVLNCCPDTMPKGNRKSEADVSMAGPSDRSNIRMSRYERNLSAISSNTGILGL</sequence>
<evidence type="ECO:0000313" key="9">
    <source>
        <dbReference type="EMBL" id="OSX56503.1"/>
    </source>
</evidence>
<evidence type="ECO:0000256" key="2">
    <source>
        <dbReference type="ARBA" id="ARBA00022559"/>
    </source>
</evidence>
<dbReference type="STRING" id="670580.A0A1X6MKD2"/>
<dbReference type="OrthoDB" id="3207336at2759"/>
<dbReference type="InterPro" id="IPR049509">
    <property type="entry name" value="DyP_N"/>
</dbReference>
<keyword evidence="10" id="KW-1185">Reference proteome</keyword>
<comment type="cofactor">
    <cofactor evidence="1">
        <name>heme b</name>
        <dbReference type="ChEBI" id="CHEBI:60344"/>
    </cofactor>
</comment>
<dbReference type="GO" id="GO:0020037">
    <property type="term" value="F:heme binding"/>
    <property type="evidence" value="ECO:0007669"/>
    <property type="project" value="InterPro"/>
</dbReference>
<accession>A0A1X6MKD2</accession>
<dbReference type="GeneID" id="36332429"/>
<keyword evidence="2" id="KW-0575">Peroxidase</keyword>
<name>A0A1X6MKD2_9APHY</name>
<evidence type="ECO:0000256" key="1">
    <source>
        <dbReference type="ARBA" id="ARBA00001970"/>
    </source>
</evidence>
<evidence type="ECO:0000256" key="5">
    <source>
        <dbReference type="ARBA" id="ARBA00023002"/>
    </source>
</evidence>
<proteinExistence type="inferred from homology"/>
<dbReference type="SUPFAM" id="SSF54909">
    <property type="entry name" value="Dimeric alpha+beta barrel"/>
    <property type="match status" value="1"/>
</dbReference>
<dbReference type="PANTHER" id="PTHR30521:SF4">
    <property type="entry name" value="DEFERROCHELATASE"/>
    <property type="match status" value="1"/>
</dbReference>
<keyword evidence="4" id="KW-0479">Metal-binding</keyword>
<dbReference type="InterPro" id="IPR011008">
    <property type="entry name" value="Dimeric_a/b-barrel"/>
</dbReference>
<dbReference type="GO" id="GO:0046872">
    <property type="term" value="F:metal ion binding"/>
    <property type="evidence" value="ECO:0007669"/>
    <property type="project" value="UniProtKB-KW"/>
</dbReference>
<keyword evidence="6" id="KW-0408">Iron</keyword>
<evidence type="ECO:0000256" key="7">
    <source>
        <dbReference type="ARBA" id="ARBA00025737"/>
    </source>
</evidence>
<dbReference type="InterPro" id="IPR006314">
    <property type="entry name" value="Dyp_peroxidase"/>
</dbReference>
<evidence type="ECO:0000256" key="6">
    <source>
        <dbReference type="ARBA" id="ARBA00023004"/>
    </source>
</evidence>